<reference evidence="2 3" key="1">
    <citation type="submission" date="2021-03" db="EMBL/GenBank/DDBJ databases">
        <title>Whole genome shotgun sequence of Actinoplanes toevensis NBRC 105298.</title>
        <authorList>
            <person name="Komaki H."/>
            <person name="Tamura T."/>
        </authorList>
    </citation>
    <scope>NUCLEOTIDE SEQUENCE [LARGE SCALE GENOMIC DNA]</scope>
    <source>
        <strain evidence="2 3">NBRC 105298</strain>
    </source>
</reference>
<proteinExistence type="predicted"/>
<keyword evidence="1" id="KW-0472">Membrane</keyword>
<keyword evidence="1" id="KW-1133">Transmembrane helix</keyword>
<dbReference type="Proteomes" id="UP000677082">
    <property type="component" value="Unassembled WGS sequence"/>
</dbReference>
<feature type="transmembrane region" description="Helical" evidence="1">
    <location>
        <begin position="12"/>
        <end position="43"/>
    </location>
</feature>
<dbReference type="AlphaFoldDB" id="A0A920BQJ2"/>
<evidence type="ECO:0000313" key="2">
    <source>
        <dbReference type="EMBL" id="GIM97155.1"/>
    </source>
</evidence>
<accession>A0A920BQJ2</accession>
<evidence type="ECO:0000256" key="1">
    <source>
        <dbReference type="SAM" id="Phobius"/>
    </source>
</evidence>
<feature type="transmembrane region" description="Helical" evidence="1">
    <location>
        <begin position="63"/>
        <end position="81"/>
    </location>
</feature>
<sequence>MATFHVNDAISAAFAVSVAVTVAVKVPAVVAVPDTVPVLLLMLNPVGSPLADHVYGVLPPRAAIVRLAAAPVAVPFVPGFVTTTPVLQEKDTLLVSFALSVTFTVAVTVAATVGVPEMTPDVALIDKPAGRLVADHVYGVVPPEADIVNAAATLLGLICAPGFATAGEAAACAGVTVSRLAARASTHARIKDRCRSSGVLAICRG</sequence>
<name>A0A920BQJ2_9ACTN</name>
<keyword evidence="3" id="KW-1185">Reference proteome</keyword>
<keyword evidence="1" id="KW-0812">Transmembrane</keyword>
<protein>
    <submittedName>
        <fullName evidence="2">Uncharacterized protein</fullName>
    </submittedName>
</protein>
<feature type="transmembrane region" description="Helical" evidence="1">
    <location>
        <begin position="93"/>
        <end position="115"/>
    </location>
</feature>
<evidence type="ECO:0000313" key="3">
    <source>
        <dbReference type="Proteomes" id="UP000677082"/>
    </source>
</evidence>
<gene>
    <name evidence="2" type="ORF">Ato02nite_089480</name>
</gene>
<organism evidence="2 3">
    <name type="scientific">Paractinoplanes toevensis</name>
    <dbReference type="NCBI Taxonomy" id="571911"/>
    <lineage>
        <taxon>Bacteria</taxon>
        <taxon>Bacillati</taxon>
        <taxon>Actinomycetota</taxon>
        <taxon>Actinomycetes</taxon>
        <taxon>Micromonosporales</taxon>
        <taxon>Micromonosporaceae</taxon>
        <taxon>Paractinoplanes</taxon>
    </lineage>
</organism>
<comment type="caution">
    <text evidence="2">The sequence shown here is derived from an EMBL/GenBank/DDBJ whole genome shotgun (WGS) entry which is preliminary data.</text>
</comment>
<dbReference type="EMBL" id="BOQN01000134">
    <property type="protein sequence ID" value="GIM97155.1"/>
    <property type="molecule type" value="Genomic_DNA"/>
</dbReference>